<proteinExistence type="predicted"/>
<evidence type="ECO:0000313" key="2">
    <source>
        <dbReference type="Proteomes" id="UP000177080"/>
    </source>
</evidence>
<name>A0A1F4ZAG4_9BACT</name>
<evidence type="ECO:0000313" key="1">
    <source>
        <dbReference type="EMBL" id="OGD03218.1"/>
    </source>
</evidence>
<sequence>MSWYLNTNFEIKDIPNTAGIRTTKIPAPNTKVIKSTRFLSLNTDPKYAGSKNVMQHGANNATIPAKNAAINETDAIVTIL</sequence>
<dbReference type="AlphaFoldDB" id="A0A1F4ZAG4"/>
<reference evidence="1 2" key="1">
    <citation type="journal article" date="2016" name="Nat. Commun.">
        <title>Thousands of microbial genomes shed light on interconnected biogeochemical processes in an aquifer system.</title>
        <authorList>
            <person name="Anantharaman K."/>
            <person name="Brown C.T."/>
            <person name="Hug L.A."/>
            <person name="Sharon I."/>
            <person name="Castelle C.J."/>
            <person name="Probst A.J."/>
            <person name="Thomas B.C."/>
            <person name="Singh A."/>
            <person name="Wilkins M.J."/>
            <person name="Karaoz U."/>
            <person name="Brodie E.L."/>
            <person name="Williams K.H."/>
            <person name="Hubbard S.S."/>
            <person name="Banfield J.F."/>
        </authorList>
    </citation>
    <scope>NUCLEOTIDE SEQUENCE [LARGE SCALE GENOMIC DNA]</scope>
</reference>
<organism evidence="1 2">
    <name type="scientific">Candidatus Amesbacteria bacterium RIFCSPLOWO2_01_FULL_48_25</name>
    <dbReference type="NCBI Taxonomy" id="1797259"/>
    <lineage>
        <taxon>Bacteria</taxon>
        <taxon>Candidatus Amesiibacteriota</taxon>
    </lineage>
</organism>
<comment type="caution">
    <text evidence="1">The sequence shown here is derived from an EMBL/GenBank/DDBJ whole genome shotgun (WGS) entry which is preliminary data.</text>
</comment>
<dbReference type="EMBL" id="MEXN01000007">
    <property type="protein sequence ID" value="OGD03218.1"/>
    <property type="molecule type" value="Genomic_DNA"/>
</dbReference>
<accession>A0A1F4ZAG4</accession>
<protein>
    <submittedName>
        <fullName evidence="1">Uncharacterized protein</fullName>
    </submittedName>
</protein>
<dbReference type="Proteomes" id="UP000177080">
    <property type="component" value="Unassembled WGS sequence"/>
</dbReference>
<gene>
    <name evidence="1" type="ORF">A2989_00090</name>
</gene>